<dbReference type="STRING" id="1802597.A2Z24_00390"/>
<dbReference type="AlphaFoldDB" id="A0A1G1WGT0"/>
<sequence>MTKTILQVPVSNDLKEKAEEAAHKQGFSSLQESIRVFLSQLSQGNLKISFEPAVRLTPKAEAHYEELLKDIESRRNVGSARNARDLVSKLNEN</sequence>
<dbReference type="Proteomes" id="UP000177588">
    <property type="component" value="Unassembled WGS sequence"/>
</dbReference>
<reference evidence="1 2" key="1">
    <citation type="journal article" date="2016" name="Nat. Commun.">
        <title>Thousands of microbial genomes shed light on interconnected biogeochemical processes in an aquifer system.</title>
        <authorList>
            <person name="Anantharaman K."/>
            <person name="Brown C.T."/>
            <person name="Hug L.A."/>
            <person name="Sharon I."/>
            <person name="Castelle C.J."/>
            <person name="Probst A.J."/>
            <person name="Thomas B.C."/>
            <person name="Singh A."/>
            <person name="Wilkins M.J."/>
            <person name="Karaoz U."/>
            <person name="Brodie E.L."/>
            <person name="Williams K.H."/>
            <person name="Hubbard S.S."/>
            <person name="Banfield J.F."/>
        </authorList>
    </citation>
    <scope>NUCLEOTIDE SEQUENCE [LARGE SCALE GENOMIC DNA]</scope>
</reference>
<comment type="caution">
    <text evidence="1">The sequence shown here is derived from an EMBL/GenBank/DDBJ whole genome shotgun (WGS) entry which is preliminary data.</text>
</comment>
<proteinExistence type="predicted"/>
<dbReference type="EMBL" id="MHCT01000007">
    <property type="protein sequence ID" value="OGY26457.1"/>
    <property type="molecule type" value="Genomic_DNA"/>
</dbReference>
<name>A0A1G1WGT0_9BACT</name>
<accession>A0A1G1WGT0</accession>
<evidence type="ECO:0000313" key="2">
    <source>
        <dbReference type="Proteomes" id="UP000177588"/>
    </source>
</evidence>
<protein>
    <submittedName>
        <fullName evidence="1">Uncharacterized protein</fullName>
    </submittedName>
</protein>
<evidence type="ECO:0000313" key="1">
    <source>
        <dbReference type="EMBL" id="OGY26457.1"/>
    </source>
</evidence>
<gene>
    <name evidence="1" type="ORF">A2Z24_00390</name>
</gene>
<organism evidence="1 2">
    <name type="scientific">Candidatus Woykebacteria bacterium RBG_16_44_10</name>
    <dbReference type="NCBI Taxonomy" id="1802597"/>
    <lineage>
        <taxon>Bacteria</taxon>
        <taxon>Candidatus Woykeibacteriota</taxon>
    </lineage>
</organism>